<reference evidence="3" key="3">
    <citation type="submission" date="2025-08" db="UniProtKB">
        <authorList>
            <consortium name="Ensembl"/>
        </authorList>
    </citation>
    <scope>IDENTIFICATION</scope>
</reference>
<dbReference type="Bgee" id="ENSAMXG00000019430">
    <property type="expression patterns" value="Expressed in mesonephros and 5 other cell types or tissues"/>
</dbReference>
<organism evidence="3 4">
    <name type="scientific">Astyanax mexicanus</name>
    <name type="common">Blind cave fish</name>
    <name type="synonym">Astyanax fasciatus mexicanus</name>
    <dbReference type="NCBI Taxonomy" id="7994"/>
    <lineage>
        <taxon>Eukaryota</taxon>
        <taxon>Metazoa</taxon>
        <taxon>Chordata</taxon>
        <taxon>Craniata</taxon>
        <taxon>Vertebrata</taxon>
        <taxon>Euteleostomi</taxon>
        <taxon>Actinopterygii</taxon>
        <taxon>Neopterygii</taxon>
        <taxon>Teleostei</taxon>
        <taxon>Ostariophysi</taxon>
        <taxon>Characiformes</taxon>
        <taxon>Characoidei</taxon>
        <taxon>Acestrorhamphidae</taxon>
        <taxon>Acestrorhamphinae</taxon>
        <taxon>Astyanax</taxon>
    </lineage>
</organism>
<evidence type="ECO:0000256" key="1">
    <source>
        <dbReference type="ARBA" id="ARBA00022614"/>
    </source>
</evidence>
<keyword evidence="1" id="KW-0433">Leucine-rich repeat</keyword>
<proteinExistence type="predicted"/>
<dbReference type="InParanoid" id="W5LJJ5"/>
<dbReference type="AlphaFoldDB" id="W5LJJ5"/>
<dbReference type="Ensembl" id="ENSAMXT00000020007.2">
    <property type="protein sequence ID" value="ENSAMXP00000020007.2"/>
    <property type="gene ID" value="ENSAMXG00000019430.2"/>
</dbReference>
<reference evidence="4" key="1">
    <citation type="submission" date="2013-03" db="EMBL/GenBank/DDBJ databases">
        <authorList>
            <person name="Jeffery W."/>
            <person name="Warren W."/>
            <person name="Wilson R.K."/>
        </authorList>
    </citation>
    <scope>NUCLEOTIDE SEQUENCE</scope>
    <source>
        <strain evidence="4">female</strain>
    </source>
</reference>
<protein>
    <recommendedName>
        <fullName evidence="5">NACHT LRR and PYD domain-containing protein</fullName>
    </recommendedName>
</protein>
<evidence type="ECO:0000313" key="4">
    <source>
        <dbReference type="Proteomes" id="UP000018467"/>
    </source>
</evidence>
<dbReference type="InterPro" id="IPR051261">
    <property type="entry name" value="NLR"/>
</dbReference>
<evidence type="ECO:0000313" key="3">
    <source>
        <dbReference type="Ensembl" id="ENSAMXP00000020007.2"/>
    </source>
</evidence>
<dbReference type="SUPFAM" id="SSF52047">
    <property type="entry name" value="RNI-like"/>
    <property type="match status" value="1"/>
</dbReference>
<dbReference type="InterPro" id="IPR032675">
    <property type="entry name" value="LRR_dom_sf"/>
</dbReference>
<dbReference type="HOGENOM" id="CLU_002274_4_6_1"/>
<reference evidence="4" key="2">
    <citation type="journal article" date="2014" name="Nat. Commun.">
        <title>The cavefish genome reveals candidate genes for eye loss.</title>
        <authorList>
            <person name="McGaugh S.E."/>
            <person name="Gross J.B."/>
            <person name="Aken B."/>
            <person name="Blin M."/>
            <person name="Borowsky R."/>
            <person name="Chalopin D."/>
            <person name="Hinaux H."/>
            <person name="Jeffery W.R."/>
            <person name="Keene A."/>
            <person name="Ma L."/>
            <person name="Minx P."/>
            <person name="Murphy D."/>
            <person name="O'Quin K.E."/>
            <person name="Retaux S."/>
            <person name="Rohner N."/>
            <person name="Searle S.M."/>
            <person name="Stahl B.A."/>
            <person name="Tabin C."/>
            <person name="Volff J.N."/>
            <person name="Yoshizawa M."/>
            <person name="Warren W.C."/>
        </authorList>
    </citation>
    <scope>NUCLEOTIDE SEQUENCE [LARGE SCALE GENOMIC DNA]</scope>
    <source>
        <strain evidence="4">female</strain>
    </source>
</reference>
<dbReference type="Pfam" id="PF13516">
    <property type="entry name" value="LRR_6"/>
    <property type="match status" value="5"/>
</dbReference>
<dbReference type="PROSITE" id="PS51450">
    <property type="entry name" value="LRR"/>
    <property type="match status" value="1"/>
</dbReference>
<reference evidence="3" key="4">
    <citation type="submission" date="2025-09" db="UniProtKB">
        <authorList>
            <consortium name="Ensembl"/>
        </authorList>
    </citation>
    <scope>IDENTIFICATION</scope>
</reference>
<evidence type="ECO:0008006" key="5">
    <source>
        <dbReference type="Google" id="ProtNLM"/>
    </source>
</evidence>
<dbReference type="Proteomes" id="UP000018467">
    <property type="component" value="Unassembled WGS sequence"/>
</dbReference>
<evidence type="ECO:0000256" key="2">
    <source>
        <dbReference type="ARBA" id="ARBA00022737"/>
    </source>
</evidence>
<dbReference type="PRINTS" id="PR00019">
    <property type="entry name" value="LEURICHRPT"/>
</dbReference>
<name>W5LJJ5_ASTMX</name>
<dbReference type="PANTHER" id="PTHR24106">
    <property type="entry name" value="NACHT, LRR AND CARD DOMAINS-CONTAINING"/>
    <property type="match status" value="1"/>
</dbReference>
<keyword evidence="2" id="KW-0677">Repeat</keyword>
<dbReference type="eggNOG" id="ENOG502SBIG">
    <property type="taxonomic scope" value="Eukaryota"/>
</dbReference>
<dbReference type="Gene3D" id="3.80.10.10">
    <property type="entry name" value="Ribonuclease Inhibitor"/>
    <property type="match status" value="2"/>
</dbReference>
<dbReference type="InterPro" id="IPR001611">
    <property type="entry name" value="Leu-rich_rpt"/>
</dbReference>
<sequence>MNTRKAPSPEKTITLFHCLNELNDQSLVQEVQKYLSREGSSDFTGGGLSPIQWSAVAFVLLNSEDELIEFDLSKFDRSEECLLRLLPVVKASRNIVLHWCNISEEGCAALASVLSSNPSSLRELDLSYNKLQDSGLKLLSAGLENPNCKLEKLVLWGCNISEESCATLASVLSSNSSSLKILNMNVNELQDSGVKLLSAGLKNPQCKLEKLALQCCNLSDEGCAALALALSSNSSSLRELDLSYNELHDSGVKLLSAGLENPQCKLEKLVTHWYSLHCTLYDCNISEEGCAALASALSSNFSSLRELDLRYNELQDSGRKLLSVIGVGWICT</sequence>
<dbReference type="GeneTree" id="ENSGT01070000253760"/>
<keyword evidence="4" id="KW-1185">Reference proteome</keyword>
<accession>W5LJJ5</accession>
<dbReference type="SMART" id="SM00368">
    <property type="entry name" value="LRR_RI"/>
    <property type="match status" value="8"/>
</dbReference>